<feature type="transmembrane region" description="Helical" evidence="1">
    <location>
        <begin position="89"/>
        <end position="110"/>
    </location>
</feature>
<evidence type="ECO:0000256" key="1">
    <source>
        <dbReference type="SAM" id="Phobius"/>
    </source>
</evidence>
<gene>
    <name evidence="2" type="ORF">SAMN04487792_0293</name>
</gene>
<proteinExistence type="predicted"/>
<keyword evidence="1" id="KW-1133">Transmembrane helix</keyword>
<reference evidence="3" key="1">
    <citation type="submission" date="2016-10" db="EMBL/GenBank/DDBJ databases">
        <authorList>
            <person name="Varghese N."/>
            <person name="Submissions S."/>
        </authorList>
    </citation>
    <scope>NUCLEOTIDE SEQUENCE [LARGE SCALE GENOMIC DNA]</scope>
    <source>
        <strain evidence="3">R-53102</strain>
    </source>
</reference>
<keyword evidence="1" id="KW-0812">Transmembrane</keyword>
<feature type="transmembrane region" description="Helical" evidence="1">
    <location>
        <begin position="25"/>
        <end position="43"/>
    </location>
</feature>
<accession>A0A1I1RBE0</accession>
<dbReference type="EMBL" id="FOMN01000001">
    <property type="protein sequence ID" value="SFD31467.1"/>
    <property type="molecule type" value="Genomic_DNA"/>
</dbReference>
<sequence length="119" mass="12844">MPLAIVIFCFPIPNAIFLQKNDFKSGLIALVSLTIASADIFIYQHLLKKSIDNGMYTQQIKHSSMIVSGLRGLVIAIAGIEVIQSFSKVKINVGLVVLLGIVASAIGVGLQKLFINHHS</sequence>
<name>A0A1I1RBE0_9LACO</name>
<protein>
    <submittedName>
        <fullName evidence="2">Uncharacterized protein</fullName>
    </submittedName>
</protein>
<feature type="transmembrane region" description="Helical" evidence="1">
    <location>
        <begin position="64"/>
        <end position="83"/>
    </location>
</feature>
<organism evidence="2 3">
    <name type="scientific">Lactobacillus bombicola</name>
    <dbReference type="NCBI Taxonomy" id="1505723"/>
    <lineage>
        <taxon>Bacteria</taxon>
        <taxon>Bacillati</taxon>
        <taxon>Bacillota</taxon>
        <taxon>Bacilli</taxon>
        <taxon>Lactobacillales</taxon>
        <taxon>Lactobacillaceae</taxon>
        <taxon>Lactobacillus</taxon>
    </lineage>
</organism>
<dbReference type="RefSeq" id="WP_090092157.1">
    <property type="nucleotide sequence ID" value="NZ_CBCRVU010000001.1"/>
</dbReference>
<evidence type="ECO:0000313" key="2">
    <source>
        <dbReference type="EMBL" id="SFD31467.1"/>
    </source>
</evidence>
<keyword evidence="1" id="KW-0472">Membrane</keyword>
<evidence type="ECO:0000313" key="3">
    <source>
        <dbReference type="Proteomes" id="UP000199599"/>
    </source>
</evidence>
<dbReference type="AlphaFoldDB" id="A0A1I1RBE0"/>
<dbReference type="Proteomes" id="UP000199599">
    <property type="component" value="Unassembled WGS sequence"/>
</dbReference>